<dbReference type="InterPro" id="IPR000387">
    <property type="entry name" value="Tyr_Pase_dom"/>
</dbReference>
<feature type="domain" description="Tyrosine specific protein phosphatases" evidence="1">
    <location>
        <begin position="146"/>
        <end position="185"/>
    </location>
</feature>
<dbReference type="Proteomes" id="UP001368654">
    <property type="component" value="Unassembled WGS sequence"/>
</dbReference>
<keyword evidence="3" id="KW-1185">Reference proteome</keyword>
<name>A0ABU8LQE9_9MICO</name>
<dbReference type="InterPro" id="IPR026893">
    <property type="entry name" value="Tyr/Ser_Pase_IphP-type"/>
</dbReference>
<evidence type="ECO:0000259" key="1">
    <source>
        <dbReference type="PROSITE" id="PS50056"/>
    </source>
</evidence>
<dbReference type="SUPFAM" id="SSF52799">
    <property type="entry name" value="(Phosphotyrosine protein) phosphatases II"/>
    <property type="match status" value="1"/>
</dbReference>
<dbReference type="EMBL" id="JBBDGL010000001">
    <property type="protein sequence ID" value="MEJ1154483.1"/>
    <property type="molecule type" value="Genomic_DNA"/>
</dbReference>
<proteinExistence type="predicted"/>
<comment type="caution">
    <text evidence="2">The sequence shown here is derived from an EMBL/GenBank/DDBJ whole genome shotgun (WGS) entry which is preliminary data.</text>
</comment>
<dbReference type="EC" id="3.1.3.48" evidence="2"/>
<keyword evidence="2" id="KW-0378">Hydrolase</keyword>
<dbReference type="GO" id="GO:0004725">
    <property type="term" value="F:protein tyrosine phosphatase activity"/>
    <property type="evidence" value="ECO:0007669"/>
    <property type="project" value="UniProtKB-EC"/>
</dbReference>
<dbReference type="Gene3D" id="3.90.190.10">
    <property type="entry name" value="Protein tyrosine phosphatase superfamily"/>
    <property type="match status" value="1"/>
</dbReference>
<dbReference type="Pfam" id="PF13350">
    <property type="entry name" value="Y_phosphatase3"/>
    <property type="match status" value="1"/>
</dbReference>
<organism evidence="2 3">
    <name type="scientific">Microbacterium marmarense</name>
    <dbReference type="NCBI Taxonomy" id="3122051"/>
    <lineage>
        <taxon>Bacteria</taxon>
        <taxon>Bacillati</taxon>
        <taxon>Actinomycetota</taxon>
        <taxon>Actinomycetes</taxon>
        <taxon>Micrococcales</taxon>
        <taxon>Microbacteriaceae</taxon>
        <taxon>Microbacterium</taxon>
    </lineage>
</organism>
<evidence type="ECO:0000313" key="2">
    <source>
        <dbReference type="EMBL" id="MEJ1154483.1"/>
    </source>
</evidence>
<dbReference type="PROSITE" id="PS50056">
    <property type="entry name" value="TYR_PHOSPHATASE_2"/>
    <property type="match status" value="1"/>
</dbReference>
<dbReference type="PROSITE" id="PS00383">
    <property type="entry name" value="TYR_PHOSPHATASE_1"/>
    <property type="match status" value="1"/>
</dbReference>
<dbReference type="RefSeq" id="WP_337336920.1">
    <property type="nucleotide sequence ID" value="NZ_JBBDGL010000001.1"/>
</dbReference>
<dbReference type="InterPro" id="IPR016130">
    <property type="entry name" value="Tyr_Pase_AS"/>
</dbReference>
<accession>A0ABU8LQE9</accession>
<gene>
    <name evidence="2" type="ORF">WDU96_02580</name>
</gene>
<sequence>MVPDVAPVNLSTSTYGRRKVTMISGLYNFRDTGGTARSDGGTTAVGVLYRSDALNALDTVGEEQVAGTSIGVVVDFRTPQEREAAPDRLPETRTFRAVELPILSGNMVALMQDAVSNPTSETVAEAMASIPTLGELYVDILSHSGADLVRVAQMVAAVNDDEPTGVLVHCTAGKDRTGVAVAIILEAAGAARDAVVADYAQSQANLAGPWADGMLHAMESFGFPITPALQTLATATPPDAISAALEWTDEHHGGPANYLLSAGLTQDELNRLRKRLS</sequence>
<evidence type="ECO:0000313" key="3">
    <source>
        <dbReference type="Proteomes" id="UP001368654"/>
    </source>
</evidence>
<dbReference type="InterPro" id="IPR029021">
    <property type="entry name" value="Prot-tyrosine_phosphatase-like"/>
</dbReference>
<protein>
    <submittedName>
        <fullName evidence="2">Tyrosine-protein phosphatase</fullName>
        <ecNumber evidence="2">3.1.3.48</ecNumber>
    </submittedName>
</protein>
<reference evidence="2 3" key="1">
    <citation type="submission" date="2024-02" db="EMBL/GenBank/DDBJ databases">
        <authorList>
            <person name="Saticioglu I.B."/>
        </authorList>
    </citation>
    <scope>NUCLEOTIDE SEQUENCE [LARGE SCALE GENOMIC DNA]</scope>
    <source>
        <strain evidence="2 3">Mu-86</strain>
    </source>
</reference>